<comment type="caution">
    <text evidence="2">The sequence shown here is derived from an EMBL/GenBank/DDBJ whole genome shotgun (WGS) entry which is preliminary data.</text>
</comment>
<feature type="domain" description="HTH marR-type" evidence="1">
    <location>
        <begin position="11"/>
        <end position="145"/>
    </location>
</feature>
<dbReference type="PANTHER" id="PTHR33164">
    <property type="entry name" value="TRANSCRIPTIONAL REGULATOR, MARR FAMILY"/>
    <property type="match status" value="1"/>
</dbReference>
<organism evidence="2 3">
    <name type="scientific">Polymorphospora lycopeni</name>
    <dbReference type="NCBI Taxonomy" id="3140240"/>
    <lineage>
        <taxon>Bacteria</taxon>
        <taxon>Bacillati</taxon>
        <taxon>Actinomycetota</taxon>
        <taxon>Actinomycetes</taxon>
        <taxon>Micromonosporales</taxon>
        <taxon>Micromonosporaceae</taxon>
        <taxon>Polymorphospora</taxon>
    </lineage>
</organism>
<evidence type="ECO:0000313" key="3">
    <source>
        <dbReference type="Proteomes" id="UP001582793"/>
    </source>
</evidence>
<dbReference type="InterPro" id="IPR039422">
    <property type="entry name" value="MarR/SlyA-like"/>
</dbReference>
<dbReference type="PROSITE" id="PS50995">
    <property type="entry name" value="HTH_MARR_2"/>
    <property type="match status" value="1"/>
</dbReference>
<dbReference type="InterPro" id="IPR036388">
    <property type="entry name" value="WH-like_DNA-bd_sf"/>
</dbReference>
<dbReference type="PANTHER" id="PTHR33164:SF103">
    <property type="entry name" value="REGULATORY PROTEIN MARR"/>
    <property type="match status" value="1"/>
</dbReference>
<dbReference type="SMART" id="SM00347">
    <property type="entry name" value="HTH_MARR"/>
    <property type="match status" value="1"/>
</dbReference>
<dbReference type="EMBL" id="JBCGDC010000024">
    <property type="protein sequence ID" value="MFB6393619.1"/>
    <property type="molecule type" value="Genomic_DNA"/>
</dbReference>
<dbReference type="SUPFAM" id="SSF46785">
    <property type="entry name" value="Winged helix' DNA-binding domain"/>
    <property type="match status" value="1"/>
</dbReference>
<evidence type="ECO:0000313" key="2">
    <source>
        <dbReference type="EMBL" id="MFB6393619.1"/>
    </source>
</evidence>
<dbReference type="RefSeq" id="WP_364221714.1">
    <property type="nucleotide sequence ID" value="NZ_JBCGDC010000024.1"/>
</dbReference>
<sequence length="159" mass="17111">MAEHHGPDGPEPSIAAEVDAAAEALLSVWDSARERATSRLSGSQLRAVIIVEQYDGINLRGLAESMGMILSSASRLCDRLVAAGVLERVPGRADRREISLHLTPVGQTLLAELRRDRRERLAAVLDAMSAGSQQALLRGLREFESAARAETAEDEARSA</sequence>
<dbReference type="Pfam" id="PF01047">
    <property type="entry name" value="MarR"/>
    <property type="match status" value="1"/>
</dbReference>
<dbReference type="Proteomes" id="UP001582793">
    <property type="component" value="Unassembled WGS sequence"/>
</dbReference>
<accession>A0ABV5CPF4</accession>
<proteinExistence type="predicted"/>
<gene>
    <name evidence="2" type="ORF">AAFH96_10935</name>
</gene>
<dbReference type="InterPro" id="IPR000835">
    <property type="entry name" value="HTH_MarR-typ"/>
</dbReference>
<evidence type="ECO:0000259" key="1">
    <source>
        <dbReference type="PROSITE" id="PS50995"/>
    </source>
</evidence>
<name>A0ABV5CPF4_9ACTN</name>
<dbReference type="Gene3D" id="1.10.10.10">
    <property type="entry name" value="Winged helix-like DNA-binding domain superfamily/Winged helix DNA-binding domain"/>
    <property type="match status" value="1"/>
</dbReference>
<dbReference type="InterPro" id="IPR036390">
    <property type="entry name" value="WH_DNA-bd_sf"/>
</dbReference>
<protein>
    <submittedName>
        <fullName evidence="2">MarR family transcriptional regulator</fullName>
    </submittedName>
</protein>
<reference evidence="2 3" key="1">
    <citation type="submission" date="2024-04" db="EMBL/GenBank/DDBJ databases">
        <title>Polymorphospora sp. isolated from Baiyangdian Lake in Xiong'an New Area.</title>
        <authorList>
            <person name="Zhang X."/>
            <person name="Liu J."/>
        </authorList>
    </citation>
    <scope>NUCLEOTIDE SEQUENCE [LARGE SCALE GENOMIC DNA]</scope>
    <source>
        <strain evidence="2 3">2-325</strain>
    </source>
</reference>
<keyword evidence="3" id="KW-1185">Reference proteome</keyword>